<feature type="domain" description="F-box" evidence="2">
    <location>
        <begin position="1"/>
        <end position="41"/>
    </location>
</feature>
<dbReference type="PANTHER" id="PTHR35546">
    <property type="entry name" value="F-BOX PROTEIN INTERACTION DOMAIN PROTEIN-RELATED"/>
    <property type="match status" value="1"/>
</dbReference>
<dbReference type="Proteomes" id="UP001371456">
    <property type="component" value="Unassembled WGS sequence"/>
</dbReference>
<evidence type="ECO:0000313" key="4">
    <source>
        <dbReference type="Proteomes" id="UP001371456"/>
    </source>
</evidence>
<dbReference type="InterPro" id="IPR036047">
    <property type="entry name" value="F-box-like_dom_sf"/>
</dbReference>
<reference evidence="3 4" key="1">
    <citation type="submission" date="2024-02" db="EMBL/GenBank/DDBJ databases">
        <title>de novo genome assembly of Solanum bulbocastanum strain 11H21.</title>
        <authorList>
            <person name="Hosaka A.J."/>
        </authorList>
    </citation>
    <scope>NUCLEOTIDE SEQUENCE [LARGE SCALE GENOMIC DNA]</scope>
    <source>
        <tissue evidence="3">Young leaves</tissue>
    </source>
</reference>
<organism evidence="3 4">
    <name type="scientific">Solanum bulbocastanum</name>
    <name type="common">Wild potato</name>
    <dbReference type="NCBI Taxonomy" id="147425"/>
    <lineage>
        <taxon>Eukaryota</taxon>
        <taxon>Viridiplantae</taxon>
        <taxon>Streptophyta</taxon>
        <taxon>Embryophyta</taxon>
        <taxon>Tracheophyta</taxon>
        <taxon>Spermatophyta</taxon>
        <taxon>Magnoliopsida</taxon>
        <taxon>eudicotyledons</taxon>
        <taxon>Gunneridae</taxon>
        <taxon>Pentapetalae</taxon>
        <taxon>asterids</taxon>
        <taxon>lamiids</taxon>
        <taxon>Solanales</taxon>
        <taxon>Solanaceae</taxon>
        <taxon>Solanoideae</taxon>
        <taxon>Solaneae</taxon>
        <taxon>Solanum</taxon>
    </lineage>
</organism>
<feature type="transmembrane region" description="Helical" evidence="1">
    <location>
        <begin position="85"/>
        <end position="108"/>
    </location>
</feature>
<evidence type="ECO:0000256" key="1">
    <source>
        <dbReference type="SAM" id="Phobius"/>
    </source>
</evidence>
<dbReference type="InterPro" id="IPR055290">
    <property type="entry name" value="At3g26010-like"/>
</dbReference>
<dbReference type="PANTHER" id="PTHR35546:SF25">
    <property type="entry name" value="F-BOX DOMAIN-CONTAINING PROTEIN"/>
    <property type="match status" value="1"/>
</dbReference>
<dbReference type="CDD" id="cd22157">
    <property type="entry name" value="F-box_AtFBW1-like"/>
    <property type="match status" value="1"/>
</dbReference>
<evidence type="ECO:0000259" key="2">
    <source>
        <dbReference type="SMART" id="SM00256"/>
    </source>
</evidence>
<name>A0AAN8Y8R7_SOLBU</name>
<keyword evidence="1" id="KW-0472">Membrane</keyword>
<sequence length="130" mass="15346">MDVDVATEIISRLPVRSLLRFKCVSKLWMTLISDPYFRRSISIMPGMMVIHKKFLFTYVTLDMMNFPCIVLLYRQFNRLSAYKNLIFLVMINHGVTHYIVVAMAWRLWGFVIIPINTSNFCYGTLPRENQ</sequence>
<keyword evidence="1" id="KW-1133">Transmembrane helix</keyword>
<dbReference type="InterPro" id="IPR001810">
    <property type="entry name" value="F-box_dom"/>
</dbReference>
<keyword evidence="1" id="KW-0812">Transmembrane</keyword>
<proteinExistence type="predicted"/>
<dbReference type="Gene3D" id="1.20.1280.50">
    <property type="match status" value="1"/>
</dbReference>
<feature type="transmembrane region" description="Helical" evidence="1">
    <location>
        <begin position="54"/>
        <end position="73"/>
    </location>
</feature>
<keyword evidence="4" id="KW-1185">Reference proteome</keyword>
<gene>
    <name evidence="3" type="ORF">RDI58_017258</name>
</gene>
<evidence type="ECO:0000313" key="3">
    <source>
        <dbReference type="EMBL" id="KAK6783804.1"/>
    </source>
</evidence>
<dbReference type="Pfam" id="PF00646">
    <property type="entry name" value="F-box"/>
    <property type="match status" value="1"/>
</dbReference>
<dbReference type="AlphaFoldDB" id="A0AAN8Y8R7"/>
<dbReference type="SUPFAM" id="SSF81383">
    <property type="entry name" value="F-box domain"/>
    <property type="match status" value="1"/>
</dbReference>
<accession>A0AAN8Y8R7</accession>
<comment type="caution">
    <text evidence="3">The sequence shown here is derived from an EMBL/GenBank/DDBJ whole genome shotgun (WGS) entry which is preliminary data.</text>
</comment>
<dbReference type="EMBL" id="JBANQN010000007">
    <property type="protein sequence ID" value="KAK6783804.1"/>
    <property type="molecule type" value="Genomic_DNA"/>
</dbReference>
<protein>
    <recommendedName>
        <fullName evidence="2">F-box domain-containing protein</fullName>
    </recommendedName>
</protein>
<dbReference type="SMART" id="SM00256">
    <property type="entry name" value="FBOX"/>
    <property type="match status" value="1"/>
</dbReference>